<dbReference type="AlphaFoldDB" id="A0A8D3CQC5"/>
<keyword evidence="3 5" id="KW-1133">Transmembrane helix</keyword>
<sequence>MLILLAAIFALHILGVILLLVATIDNITSRQYRLARSWLASSPSWASSCSWPSSSPSTKERGSPSPASFSCSPVSYLCVCFTPVFFPGLYHSLSLSLSSLTALTDGLVVCFPPGLCIMIAASIYTDRFHIDEKDGWYGHCFILAWIAFALTFISSIVYFVLRKKTA</sequence>
<evidence type="ECO:0000256" key="3">
    <source>
        <dbReference type="ARBA" id="ARBA00022989"/>
    </source>
</evidence>
<reference evidence="6" key="2">
    <citation type="submission" date="2025-08" db="UniProtKB">
        <authorList>
            <consortium name="Ensembl"/>
        </authorList>
    </citation>
    <scope>IDENTIFICATION</scope>
</reference>
<organism evidence="6 7">
    <name type="scientific">Scophthalmus maximus</name>
    <name type="common">Turbot</name>
    <name type="synonym">Psetta maxima</name>
    <dbReference type="NCBI Taxonomy" id="52904"/>
    <lineage>
        <taxon>Eukaryota</taxon>
        <taxon>Metazoa</taxon>
        <taxon>Chordata</taxon>
        <taxon>Craniata</taxon>
        <taxon>Vertebrata</taxon>
        <taxon>Euteleostomi</taxon>
        <taxon>Actinopterygii</taxon>
        <taxon>Neopterygii</taxon>
        <taxon>Teleostei</taxon>
        <taxon>Neoteleostei</taxon>
        <taxon>Acanthomorphata</taxon>
        <taxon>Carangaria</taxon>
        <taxon>Pleuronectiformes</taxon>
        <taxon>Pleuronectoidei</taxon>
        <taxon>Scophthalmidae</taxon>
        <taxon>Scophthalmus</taxon>
    </lineage>
</organism>
<evidence type="ECO:0000256" key="5">
    <source>
        <dbReference type="SAM" id="Phobius"/>
    </source>
</evidence>
<feature type="transmembrane region" description="Helical" evidence="5">
    <location>
        <begin position="102"/>
        <end position="124"/>
    </location>
</feature>
<name>A0A8D3CQC5_SCOMX</name>
<proteinExistence type="predicted"/>
<comment type="subcellular location">
    <subcellularLocation>
        <location evidence="1">Membrane</location>
        <topology evidence="1">Multi-pass membrane protein</topology>
    </subcellularLocation>
</comment>
<evidence type="ECO:0000256" key="4">
    <source>
        <dbReference type="ARBA" id="ARBA00023136"/>
    </source>
</evidence>
<dbReference type="Gene3D" id="1.20.140.150">
    <property type="match status" value="1"/>
</dbReference>
<dbReference type="GO" id="GO:0016020">
    <property type="term" value="C:membrane"/>
    <property type="evidence" value="ECO:0007669"/>
    <property type="project" value="UniProtKB-SubCell"/>
</dbReference>
<reference evidence="6" key="1">
    <citation type="submission" date="2023-05" db="EMBL/GenBank/DDBJ databases">
        <title>High-quality long-read genome of Scophthalmus maximus.</title>
        <authorList>
            <person name="Lien S."/>
            <person name="Martinez P."/>
        </authorList>
    </citation>
    <scope>NUCLEOTIDE SEQUENCE [LARGE SCALE GENOMIC DNA]</scope>
</reference>
<dbReference type="Ensembl" id="ENSSMAT00000057714.1">
    <property type="protein sequence ID" value="ENSSMAP00000049483.1"/>
    <property type="gene ID" value="ENSSMAG00000035080.1"/>
</dbReference>
<keyword evidence="2 5" id="KW-0812">Transmembrane</keyword>
<dbReference type="InterPro" id="IPR004031">
    <property type="entry name" value="PMP22/EMP/MP20/Claudin"/>
</dbReference>
<dbReference type="Pfam" id="PF00822">
    <property type="entry name" value="PMP22_Claudin"/>
    <property type="match status" value="1"/>
</dbReference>
<keyword evidence="4 5" id="KW-0472">Membrane</keyword>
<protein>
    <submittedName>
        <fullName evidence="6">Uncharacterized protein</fullName>
    </submittedName>
</protein>
<evidence type="ECO:0000256" key="2">
    <source>
        <dbReference type="ARBA" id="ARBA00022692"/>
    </source>
</evidence>
<feature type="transmembrane region" description="Helical" evidence="5">
    <location>
        <begin position="136"/>
        <end position="161"/>
    </location>
</feature>
<accession>A0A8D3CQC5</accession>
<gene>
    <name evidence="6" type="primary">LOC118288232</name>
</gene>
<evidence type="ECO:0000313" key="6">
    <source>
        <dbReference type="Ensembl" id="ENSSMAP00000049483.1"/>
    </source>
</evidence>
<dbReference type="GeneTree" id="ENSGT01040000243074"/>
<evidence type="ECO:0000313" key="7">
    <source>
        <dbReference type="Proteomes" id="UP000694558"/>
    </source>
</evidence>
<dbReference type="Proteomes" id="UP000694558">
    <property type="component" value="Chromosome 19"/>
</dbReference>
<evidence type="ECO:0000256" key="1">
    <source>
        <dbReference type="ARBA" id="ARBA00004141"/>
    </source>
</evidence>
<feature type="transmembrane region" description="Helical" evidence="5">
    <location>
        <begin position="73"/>
        <end position="90"/>
    </location>
</feature>